<dbReference type="HOGENOM" id="CLU_081811_2_0_6"/>
<feature type="site" description="Increases basicity of active site His" evidence="2">
    <location>
        <position position="155"/>
    </location>
</feature>
<dbReference type="CDD" id="cd03360">
    <property type="entry name" value="LbH_AT_putative"/>
    <property type="match status" value="1"/>
</dbReference>
<dbReference type="AlphaFoldDB" id="Q5GZM2"/>
<dbReference type="Pfam" id="PF17836">
    <property type="entry name" value="PglD_N"/>
    <property type="match status" value="1"/>
</dbReference>
<dbReference type="Gene3D" id="3.40.50.20">
    <property type="match status" value="1"/>
</dbReference>
<dbReference type="Gene3D" id="2.160.10.10">
    <property type="entry name" value="Hexapeptide repeat proteins"/>
    <property type="match status" value="1"/>
</dbReference>
<dbReference type="PANTHER" id="PTHR43300:SF7">
    <property type="entry name" value="UDP-N-ACETYLBACILLOSAMINE N-ACETYLTRANSFERASE"/>
    <property type="match status" value="1"/>
</dbReference>
<dbReference type="InterPro" id="IPR041561">
    <property type="entry name" value="PglD_N"/>
</dbReference>
<feature type="binding site" evidence="3">
    <location>
        <position position="163"/>
    </location>
    <ligand>
        <name>acetyl-CoA</name>
        <dbReference type="ChEBI" id="CHEBI:57288"/>
    </ligand>
</feature>
<evidence type="ECO:0000313" key="5">
    <source>
        <dbReference type="EMBL" id="AAW75849.1"/>
    </source>
</evidence>
<gene>
    <name evidence="5" type="ordered locus">XOO2595</name>
</gene>
<dbReference type="SUPFAM" id="SSF51161">
    <property type="entry name" value="Trimeric LpxA-like enzymes"/>
    <property type="match status" value="1"/>
</dbReference>
<dbReference type="Pfam" id="PF00132">
    <property type="entry name" value="Hexapep"/>
    <property type="match status" value="2"/>
</dbReference>
<dbReference type="InterPro" id="IPR011004">
    <property type="entry name" value="Trimer_LpxA-like_sf"/>
</dbReference>
<feature type="domain" description="PglD N-terminal" evidence="4">
    <location>
        <begin position="21"/>
        <end position="96"/>
    </location>
</feature>
<evidence type="ECO:0000256" key="2">
    <source>
        <dbReference type="PIRSR" id="PIRSR620019-1"/>
    </source>
</evidence>
<dbReference type="InterPro" id="IPR001451">
    <property type="entry name" value="Hexapep"/>
</dbReference>
<evidence type="ECO:0000313" key="6">
    <source>
        <dbReference type="Proteomes" id="UP000006735"/>
    </source>
</evidence>
<dbReference type="Proteomes" id="UP000006735">
    <property type="component" value="Chromosome"/>
</dbReference>
<dbReference type="KEGG" id="xoo:XOO2595"/>
<evidence type="ECO:0000256" key="1">
    <source>
        <dbReference type="ARBA" id="ARBA00007274"/>
    </source>
</evidence>
<name>Q5GZM2_XANOR</name>
<reference evidence="5 6" key="1">
    <citation type="journal article" date="2005" name="Nucleic Acids Res.">
        <title>The genome sequence of Xanthomonas oryzae pathovar oryzae KACC10331, the bacterial blight pathogen of rice.</title>
        <authorList>
            <person name="Lee B.M."/>
            <person name="Park Y.J."/>
            <person name="Park D.S."/>
            <person name="Kang H.W."/>
            <person name="Kim J.G."/>
            <person name="Song E.S."/>
            <person name="Park I.C."/>
            <person name="Yoon U.H."/>
            <person name="Hahn J.H."/>
            <person name="Koo B.S."/>
            <person name="Lee G.B."/>
            <person name="Kim H."/>
            <person name="Park H.S."/>
            <person name="Yoon K.O."/>
            <person name="Kim J.H."/>
            <person name="Jung C.H."/>
            <person name="Koh N.H."/>
            <person name="Seo J.S."/>
            <person name="Go S.J."/>
        </authorList>
    </citation>
    <scope>NUCLEOTIDE SEQUENCE [LARGE SCALE GENOMIC DNA]</scope>
    <source>
        <strain evidence="6">KACC10331 / KXO85</strain>
    </source>
</reference>
<dbReference type="EMBL" id="AE013598">
    <property type="protein sequence ID" value="AAW75849.1"/>
    <property type="molecule type" value="Genomic_DNA"/>
</dbReference>
<protein>
    <submittedName>
        <fullName evidence="5">Acetyltransferase</fullName>
    </submittedName>
</protein>
<comment type="similarity">
    <text evidence="1">Belongs to the transferase hexapeptide repeat family.</text>
</comment>
<feature type="active site" description="Proton acceptor" evidence="2">
    <location>
        <position position="154"/>
    </location>
</feature>
<dbReference type="InterPro" id="IPR050179">
    <property type="entry name" value="Trans_hexapeptide_repeat"/>
</dbReference>
<evidence type="ECO:0000256" key="3">
    <source>
        <dbReference type="PIRSR" id="PIRSR620019-2"/>
    </source>
</evidence>
<proteinExistence type="inferred from homology"/>
<feature type="binding site" evidence="3">
    <location>
        <position position="88"/>
    </location>
    <ligand>
        <name>substrate</name>
    </ligand>
</feature>
<accession>Q5GZM2</accession>
<keyword evidence="6" id="KW-1185">Reference proteome</keyword>
<dbReference type="InterPro" id="IPR020019">
    <property type="entry name" value="AcTrfase_PglD-like"/>
</dbReference>
<organism evidence="5 6">
    <name type="scientific">Xanthomonas oryzae pv. oryzae (strain KACC10331 / KXO85)</name>
    <dbReference type="NCBI Taxonomy" id="291331"/>
    <lineage>
        <taxon>Bacteria</taxon>
        <taxon>Pseudomonadati</taxon>
        <taxon>Pseudomonadota</taxon>
        <taxon>Gammaproteobacteria</taxon>
        <taxon>Lysobacterales</taxon>
        <taxon>Lysobacteraceae</taxon>
        <taxon>Xanthomonas</taxon>
    </lineage>
</organism>
<dbReference type="PANTHER" id="PTHR43300">
    <property type="entry name" value="ACETYLTRANSFERASE"/>
    <property type="match status" value="1"/>
</dbReference>
<evidence type="ECO:0000259" key="4">
    <source>
        <dbReference type="Pfam" id="PF17836"/>
    </source>
</evidence>
<sequence length="232" mass="24898">MGHRHQFGHGRRGGALMERALIIGASGWGREVLEQMRGDAGHGKDWLIGGFLDSRTNILDSYGVDTPIIGDPMNYLPQPDDVFVCAMGNPYDRHRYALPILQKGGRFIPICTDVRLGRRVHFGQGCFFGLMVHSGPDVRIGDFVTIHAQSMLGHDVRIGDYVHVGAMAFMGGGVQLGDFVTVHPRATLMPGVKVGDGAVIGAGAVVLKDVPAGATVFGNPAKIVFNKNIPTD</sequence>
<dbReference type="STRING" id="291331.XOO2595"/>